<accession>A0A178II64</accession>
<dbReference type="InterPro" id="IPR052024">
    <property type="entry name" value="Methanogen_methyltrans"/>
</dbReference>
<name>A0A178II64_9BACT</name>
<dbReference type="Pfam" id="PF01208">
    <property type="entry name" value="URO-D"/>
    <property type="match status" value="1"/>
</dbReference>
<dbReference type="SUPFAM" id="SSF51726">
    <property type="entry name" value="UROD/MetE-like"/>
    <property type="match status" value="1"/>
</dbReference>
<organism evidence="2 3">
    <name type="scientific">Termitidicoccus mucosus</name>
    <dbReference type="NCBI Taxonomy" id="1184151"/>
    <lineage>
        <taxon>Bacteria</taxon>
        <taxon>Pseudomonadati</taxon>
        <taxon>Verrucomicrobiota</taxon>
        <taxon>Opitutia</taxon>
        <taxon>Opitutales</taxon>
        <taxon>Opitutaceae</taxon>
        <taxon>Termitidicoccus</taxon>
    </lineage>
</organism>
<dbReference type="EMBL" id="LRRQ01000085">
    <property type="protein sequence ID" value="OAM89634.1"/>
    <property type="molecule type" value="Genomic_DNA"/>
</dbReference>
<evidence type="ECO:0000313" key="2">
    <source>
        <dbReference type="EMBL" id="OAM89634.1"/>
    </source>
</evidence>
<evidence type="ECO:0000259" key="1">
    <source>
        <dbReference type="Pfam" id="PF01208"/>
    </source>
</evidence>
<gene>
    <name evidence="2" type="ORF">AW736_12285</name>
</gene>
<evidence type="ECO:0000313" key="3">
    <source>
        <dbReference type="Proteomes" id="UP000078486"/>
    </source>
</evidence>
<comment type="caution">
    <text evidence="2">The sequence shown here is derived from an EMBL/GenBank/DDBJ whole genome shotgun (WGS) entry which is preliminary data.</text>
</comment>
<proteinExistence type="predicted"/>
<sequence length="372" mass="40530">MSGGKADRVPVIPKMWVDTAANLTGASLLEVVRNPAAALRVMIDAALVCNTDAIRVWHFPRRDARAGSDGRVIEYNRDGRAIGEVDMTGGLQTHLYSPEHFDVSDPYTMVHHHFWTCVEKPLVGTVEDAARIYVPRPADYVRFGCADRLRAQLARAGDKVLVIGDCDCPTLSFHISFRGMDNALMDLIDNPELANAVMDKATAIAIERAKFNIDIGLRVLRFHDSAATMTLLSPATWREYIKPRFTRFCTEVHAYCPDVRLFCHICGNIMPALNDLVETGVDCIAPLDPLGGMTTKAAREIVGGRAALMGGVNTLSFINSTPEQIVEEARVCIDGAAADGGYILGSGCDVPRYAKLENLLALAGAARKHGTY</sequence>
<protein>
    <recommendedName>
        <fullName evidence="1">Uroporphyrinogen decarboxylase (URO-D) domain-containing protein</fullName>
    </recommendedName>
</protein>
<feature type="domain" description="Uroporphyrinogen decarboxylase (URO-D)" evidence="1">
    <location>
        <begin position="118"/>
        <end position="368"/>
    </location>
</feature>
<keyword evidence="3" id="KW-1185">Reference proteome</keyword>
<reference evidence="2 3" key="1">
    <citation type="submission" date="2016-01" db="EMBL/GenBank/DDBJ databases">
        <title>High potential of lignocellulose degradation of a new Verrucomicrobia species.</title>
        <authorList>
            <person name="Wang Y."/>
            <person name="Shi Y."/>
            <person name="Qiu Z."/>
            <person name="Liu S."/>
            <person name="Yang H."/>
        </authorList>
    </citation>
    <scope>NUCLEOTIDE SEQUENCE [LARGE SCALE GENOMIC DNA]</scope>
    <source>
        <strain evidence="2 3">TSB47</strain>
    </source>
</reference>
<dbReference type="InterPro" id="IPR000257">
    <property type="entry name" value="Uroporphyrinogen_deCOase"/>
</dbReference>
<dbReference type="STRING" id="1184151.AW736_12285"/>
<dbReference type="Gene3D" id="3.20.20.210">
    <property type="match status" value="1"/>
</dbReference>
<dbReference type="AlphaFoldDB" id="A0A178II64"/>
<dbReference type="GO" id="GO:0006779">
    <property type="term" value="P:porphyrin-containing compound biosynthetic process"/>
    <property type="evidence" value="ECO:0007669"/>
    <property type="project" value="InterPro"/>
</dbReference>
<dbReference type="GO" id="GO:0004853">
    <property type="term" value="F:uroporphyrinogen decarboxylase activity"/>
    <property type="evidence" value="ECO:0007669"/>
    <property type="project" value="InterPro"/>
</dbReference>
<dbReference type="Proteomes" id="UP000078486">
    <property type="component" value="Unassembled WGS sequence"/>
</dbReference>
<dbReference type="PANTHER" id="PTHR47099">
    <property type="entry name" value="METHYLCOBAMIDE:COM METHYLTRANSFERASE MTBA"/>
    <property type="match status" value="1"/>
</dbReference>
<dbReference type="PANTHER" id="PTHR47099:SF1">
    <property type="entry name" value="METHYLCOBAMIDE:COM METHYLTRANSFERASE MTBA"/>
    <property type="match status" value="1"/>
</dbReference>
<dbReference type="InterPro" id="IPR038071">
    <property type="entry name" value="UROD/MetE-like_sf"/>
</dbReference>